<sequence length="471" mass="52068">MAESVGASREDIPLKRGKSSRKWHHCPGYSEDHSGGSKYISGAFGTLTLIITLALFVQIYYGDYQVVPHGSVASDDLECSTIGTHVLKKGGGAVDAAIATSICLCVATPHVTGLDAEGKMLIYDHKSRTRPVVIDFSHRTVNSSDLPSLVMGLAHAHKRFGRLPWSELVYPSVVLARKGAVASKMLTQAISESKLEDLFGRLEPGHIFKQENLTYTLEDIANTTESELYSYLEKINETSLTTSVVRKIEFARYNVFAPHEDVFIEEALREIGKTNYTERDVNSFDFISKTARLVESFHENGTYHEGTISNVAVMDTDDVYVSLVTGLYQFFGTGEKTSLGYFEDVKNKLTTCTRTPLLITDKRYVCGRRFVFGANNLSTALRILTALLIGNINGRDALEAPRYRVDGAGKIGFEGAHSPVFGGEMLKDFEKIGFELYAVREPYESSNIVEKFRDELSSHSDSRGGGIASRF</sequence>
<dbReference type="Gene3D" id="3.60.20.40">
    <property type="match status" value="1"/>
</dbReference>
<feature type="transmembrane region" description="Helical" evidence="2">
    <location>
        <begin position="39"/>
        <end position="61"/>
    </location>
</feature>
<dbReference type="EMBL" id="OU900106">
    <property type="protein sequence ID" value="CAG9856985.1"/>
    <property type="molecule type" value="Genomic_DNA"/>
</dbReference>
<keyword evidence="2" id="KW-0472">Membrane</keyword>
<dbReference type="PRINTS" id="PR01210">
    <property type="entry name" value="GGTRANSPTASE"/>
</dbReference>
<protein>
    <submittedName>
        <fullName evidence="3">Uncharacterized protein</fullName>
    </submittedName>
</protein>
<dbReference type="PANTHER" id="PTHR11686">
    <property type="entry name" value="GAMMA GLUTAMYL TRANSPEPTIDASE"/>
    <property type="match status" value="1"/>
</dbReference>
<dbReference type="AlphaFoldDB" id="A0A9N9XM83"/>
<dbReference type="Proteomes" id="UP001153712">
    <property type="component" value="Chromosome 13"/>
</dbReference>
<dbReference type="InterPro" id="IPR000101">
    <property type="entry name" value="GGT_peptidase"/>
</dbReference>
<evidence type="ECO:0000313" key="3">
    <source>
        <dbReference type="EMBL" id="CAG9856985.1"/>
    </source>
</evidence>
<gene>
    <name evidence="3" type="ORF">PHYEVI_LOCUS3396</name>
</gene>
<feature type="compositionally biased region" description="Basic residues" evidence="1">
    <location>
        <begin position="15"/>
        <end position="25"/>
    </location>
</feature>
<evidence type="ECO:0000256" key="2">
    <source>
        <dbReference type="SAM" id="Phobius"/>
    </source>
</evidence>
<dbReference type="Pfam" id="PF01019">
    <property type="entry name" value="G_glu_transpept"/>
    <property type="match status" value="2"/>
</dbReference>
<feature type="region of interest" description="Disordered" evidence="1">
    <location>
        <begin position="1"/>
        <end position="33"/>
    </location>
</feature>
<evidence type="ECO:0000256" key="1">
    <source>
        <dbReference type="SAM" id="MobiDB-lite"/>
    </source>
</evidence>
<keyword evidence="4" id="KW-1185">Reference proteome</keyword>
<organism evidence="3 4">
    <name type="scientific">Phyllotreta striolata</name>
    <name type="common">Striped flea beetle</name>
    <name type="synonym">Crioceris striolata</name>
    <dbReference type="NCBI Taxonomy" id="444603"/>
    <lineage>
        <taxon>Eukaryota</taxon>
        <taxon>Metazoa</taxon>
        <taxon>Ecdysozoa</taxon>
        <taxon>Arthropoda</taxon>
        <taxon>Hexapoda</taxon>
        <taxon>Insecta</taxon>
        <taxon>Pterygota</taxon>
        <taxon>Neoptera</taxon>
        <taxon>Endopterygota</taxon>
        <taxon>Coleoptera</taxon>
        <taxon>Polyphaga</taxon>
        <taxon>Cucujiformia</taxon>
        <taxon>Chrysomeloidea</taxon>
        <taxon>Chrysomelidae</taxon>
        <taxon>Galerucinae</taxon>
        <taxon>Alticini</taxon>
        <taxon>Phyllotreta</taxon>
    </lineage>
</organism>
<dbReference type="GO" id="GO:0005886">
    <property type="term" value="C:plasma membrane"/>
    <property type="evidence" value="ECO:0007669"/>
    <property type="project" value="TreeGrafter"/>
</dbReference>
<name>A0A9N9XM83_PHYSR</name>
<dbReference type="OrthoDB" id="9977870at2759"/>
<dbReference type="InterPro" id="IPR029055">
    <property type="entry name" value="Ntn_hydrolases_N"/>
</dbReference>
<accession>A0A9N9XM83</accession>
<proteinExistence type="predicted"/>
<keyword evidence="2" id="KW-1133">Transmembrane helix</keyword>
<dbReference type="PANTHER" id="PTHR11686:SF9">
    <property type="entry name" value="RE13973P"/>
    <property type="match status" value="1"/>
</dbReference>
<evidence type="ECO:0000313" key="4">
    <source>
        <dbReference type="Proteomes" id="UP001153712"/>
    </source>
</evidence>
<keyword evidence="2" id="KW-0812">Transmembrane</keyword>
<dbReference type="InterPro" id="IPR043137">
    <property type="entry name" value="GGT_ssub_C"/>
</dbReference>
<reference evidence="3" key="1">
    <citation type="submission" date="2022-01" db="EMBL/GenBank/DDBJ databases">
        <authorList>
            <person name="King R."/>
        </authorList>
    </citation>
    <scope>NUCLEOTIDE SEQUENCE</scope>
</reference>
<dbReference type="GO" id="GO:0036374">
    <property type="term" value="F:glutathione hydrolase activity"/>
    <property type="evidence" value="ECO:0007669"/>
    <property type="project" value="InterPro"/>
</dbReference>
<dbReference type="SUPFAM" id="SSF56235">
    <property type="entry name" value="N-terminal nucleophile aminohydrolases (Ntn hydrolases)"/>
    <property type="match status" value="1"/>
</dbReference>
<dbReference type="GO" id="GO:0006751">
    <property type="term" value="P:glutathione catabolic process"/>
    <property type="evidence" value="ECO:0007669"/>
    <property type="project" value="InterPro"/>
</dbReference>